<dbReference type="Gene3D" id="3.30.160.670">
    <property type="match status" value="1"/>
</dbReference>
<dbReference type="InterPro" id="IPR025411">
    <property type="entry name" value="DUF4136"/>
</dbReference>
<dbReference type="AlphaFoldDB" id="A0AA37SED9"/>
<keyword evidence="4" id="KW-1185">Reference proteome</keyword>
<evidence type="ECO:0000259" key="2">
    <source>
        <dbReference type="Pfam" id="PF13590"/>
    </source>
</evidence>
<organism evidence="3 4">
    <name type="scientific">Litoribrevibacter albus</name>
    <dbReference type="NCBI Taxonomy" id="1473156"/>
    <lineage>
        <taxon>Bacteria</taxon>
        <taxon>Pseudomonadati</taxon>
        <taxon>Pseudomonadota</taxon>
        <taxon>Gammaproteobacteria</taxon>
        <taxon>Oceanospirillales</taxon>
        <taxon>Oceanospirillaceae</taxon>
        <taxon>Litoribrevibacter</taxon>
    </lineage>
</organism>
<reference evidence="3" key="2">
    <citation type="submission" date="2023-01" db="EMBL/GenBank/DDBJ databases">
        <title>Draft genome sequence of Litoribrevibacter albus strain NBRC 110071.</title>
        <authorList>
            <person name="Sun Q."/>
            <person name="Mori K."/>
        </authorList>
    </citation>
    <scope>NUCLEOTIDE SEQUENCE</scope>
    <source>
        <strain evidence="3">NBRC 110071</strain>
    </source>
</reference>
<dbReference type="RefSeq" id="WP_284382943.1">
    <property type="nucleotide sequence ID" value="NZ_BSNM01000016.1"/>
</dbReference>
<proteinExistence type="predicted"/>
<dbReference type="Pfam" id="PF13590">
    <property type="entry name" value="DUF4136"/>
    <property type="match status" value="1"/>
</dbReference>
<sequence length="183" mass="21288">MKIIRLSLLILLSWSLIACSPFTISTDYNPALDTQHWQGFQWQLDEISSKDPYDNDLIRKRIVQAMNQQLTAKGFQLSDTPHTDFTVSYFFLVEPRLDVHRFYNHRCPWVGCQDYRFETFVSEYQFGSIIIDIKNGKSGELEWRGIVGSRITEGATPEEREETIEQAINELMLAFPPTPKIVH</sequence>
<protein>
    <recommendedName>
        <fullName evidence="2">DUF4136 domain-containing protein</fullName>
    </recommendedName>
</protein>
<feature type="chain" id="PRO_5041320152" description="DUF4136 domain-containing protein" evidence="1">
    <location>
        <begin position="19"/>
        <end position="183"/>
    </location>
</feature>
<dbReference type="EMBL" id="BSNM01000016">
    <property type="protein sequence ID" value="GLQ32807.1"/>
    <property type="molecule type" value="Genomic_DNA"/>
</dbReference>
<keyword evidence="1" id="KW-0732">Signal</keyword>
<feature type="domain" description="DUF4136" evidence="2">
    <location>
        <begin position="25"/>
        <end position="177"/>
    </location>
</feature>
<dbReference type="PROSITE" id="PS51257">
    <property type="entry name" value="PROKAR_LIPOPROTEIN"/>
    <property type="match status" value="1"/>
</dbReference>
<evidence type="ECO:0000313" key="3">
    <source>
        <dbReference type="EMBL" id="GLQ32807.1"/>
    </source>
</evidence>
<accession>A0AA37SED9</accession>
<feature type="signal peptide" evidence="1">
    <location>
        <begin position="1"/>
        <end position="18"/>
    </location>
</feature>
<gene>
    <name evidence="3" type="ORF">GCM10007876_32860</name>
</gene>
<comment type="caution">
    <text evidence="3">The sequence shown here is derived from an EMBL/GenBank/DDBJ whole genome shotgun (WGS) entry which is preliminary data.</text>
</comment>
<name>A0AA37SED9_9GAMM</name>
<dbReference type="Proteomes" id="UP001161389">
    <property type="component" value="Unassembled WGS sequence"/>
</dbReference>
<evidence type="ECO:0000256" key="1">
    <source>
        <dbReference type="SAM" id="SignalP"/>
    </source>
</evidence>
<reference evidence="3" key="1">
    <citation type="journal article" date="2014" name="Int. J. Syst. Evol. Microbiol.">
        <title>Complete genome sequence of Corynebacterium casei LMG S-19264T (=DSM 44701T), isolated from a smear-ripened cheese.</title>
        <authorList>
            <consortium name="US DOE Joint Genome Institute (JGI-PGF)"/>
            <person name="Walter F."/>
            <person name="Albersmeier A."/>
            <person name="Kalinowski J."/>
            <person name="Ruckert C."/>
        </authorList>
    </citation>
    <scope>NUCLEOTIDE SEQUENCE</scope>
    <source>
        <strain evidence="3">NBRC 110071</strain>
    </source>
</reference>
<evidence type="ECO:0000313" key="4">
    <source>
        <dbReference type="Proteomes" id="UP001161389"/>
    </source>
</evidence>